<dbReference type="AlphaFoldDB" id="A0A192CIN3"/>
<dbReference type="EMBL" id="CP015085">
    <property type="protein sequence ID" value="ANK05566.1"/>
    <property type="molecule type" value="Genomic_DNA"/>
</dbReference>
<gene>
    <name evidence="1" type="ORF">WLH_04305</name>
</gene>
<dbReference type="GO" id="GO:0032259">
    <property type="term" value="P:methylation"/>
    <property type="evidence" value="ECO:0007669"/>
    <property type="project" value="UniProtKB-KW"/>
</dbReference>
<evidence type="ECO:0000313" key="1">
    <source>
        <dbReference type="EMBL" id="ANK05566.1"/>
    </source>
</evidence>
<organism evidence="1 2">
    <name type="scientific">Escherichia coli O25b:H4</name>
    <dbReference type="NCBI Taxonomy" id="941280"/>
    <lineage>
        <taxon>Bacteria</taxon>
        <taxon>Pseudomonadati</taxon>
        <taxon>Pseudomonadota</taxon>
        <taxon>Gammaproteobacteria</taxon>
        <taxon>Enterobacterales</taxon>
        <taxon>Enterobacteriaceae</taxon>
        <taxon>Escherichia</taxon>
    </lineage>
</organism>
<protein>
    <submittedName>
        <fullName evidence="1">Lysine-N-methylase</fullName>
    </submittedName>
</protein>
<keyword evidence="1" id="KW-0489">Methyltransferase</keyword>
<evidence type="ECO:0000313" key="2">
    <source>
        <dbReference type="Proteomes" id="UP000183316"/>
    </source>
</evidence>
<keyword evidence="1" id="KW-0808">Transferase</keyword>
<dbReference type="GO" id="GO:0008168">
    <property type="term" value="F:methyltransferase activity"/>
    <property type="evidence" value="ECO:0007669"/>
    <property type="project" value="UniProtKB-KW"/>
</dbReference>
<sequence>MHILQGNKDWKLPMSFIECYEPEYVRNFMARHPDSPLYVRKVWKNEIRQSLMLTEPESCEAVLNDACAFDLQLTYRPVEENAAELSARDAIVNQAILSTLTLPDLTPELYLYAVGIVLSRASKMPGRDGDILARLTTLPQALADHAQKGTLQAQFAQLPPVPQPARQLMTLLGSCAFDWSILPESPRKTSLPLQMPLLTLHDANSKALLQQQLKVQWQTTWQQHFATAPWMMRNWLIYRVYHEVIGQADGADYCPLVCDFYLIRTLISLWTLDGSPLRQEDIFALFAMFERWRESENAVLIRQQIQAERSADPLLYAFSLLSC</sequence>
<reference evidence="1 2" key="1">
    <citation type="submission" date="2016-03" db="EMBL/GenBank/DDBJ databases">
        <title>Genome Sequence and Comparative Pathogenic Determinants of Uropathogenic Escherichia coli O25b:H4, a Clinical Isolate from Saudi Arabia.</title>
        <authorList>
            <person name="Alyamani E.A.J."/>
            <person name="Khiyami M.A."/>
            <person name="Booq R.Y."/>
            <person name="Bahwerth F.S."/>
            <person name="Vaisvil B."/>
            <person name="Schmitt D.P."/>
            <person name="Kapatral V."/>
        </authorList>
    </citation>
    <scope>NUCLEOTIDE SEQUENCE [LARGE SCALE GENOMIC DNA]</scope>
    <source>
        <strain evidence="1 2">O25b:H4</strain>
    </source>
</reference>
<name>A0A192CIN3_ECO25</name>
<proteinExistence type="predicted"/>
<accession>A0A192CIN3</accession>
<dbReference type="Proteomes" id="UP000183316">
    <property type="component" value="Chromosome"/>
</dbReference>
<dbReference type="PATRIC" id="fig|941280.3.peg.4277"/>